<feature type="transmembrane region" description="Helical" evidence="5">
    <location>
        <begin position="55"/>
        <end position="77"/>
    </location>
</feature>
<feature type="transmembrane region" description="Helical" evidence="5">
    <location>
        <begin position="158"/>
        <end position="182"/>
    </location>
</feature>
<keyword evidence="7" id="KW-1185">Reference proteome</keyword>
<organism evidence="6 7">
    <name type="scientific">Opacimonas viscosa</name>
    <dbReference type="NCBI Taxonomy" id="2961944"/>
    <lineage>
        <taxon>Bacteria</taxon>
        <taxon>Pseudomonadati</taxon>
        <taxon>Pseudomonadota</taxon>
        <taxon>Gammaproteobacteria</taxon>
        <taxon>Alteromonadales</taxon>
        <taxon>Alteromonadaceae</taxon>
        <taxon>Opacimonas</taxon>
    </lineage>
</organism>
<evidence type="ECO:0000313" key="7">
    <source>
        <dbReference type="Proteomes" id="UP001165413"/>
    </source>
</evidence>
<evidence type="ECO:0000256" key="1">
    <source>
        <dbReference type="ARBA" id="ARBA00004127"/>
    </source>
</evidence>
<dbReference type="Pfam" id="PF04191">
    <property type="entry name" value="PEMT"/>
    <property type="match status" value="1"/>
</dbReference>
<evidence type="ECO:0000256" key="4">
    <source>
        <dbReference type="ARBA" id="ARBA00023136"/>
    </source>
</evidence>
<dbReference type="EMBL" id="JANATA010000001">
    <property type="protein sequence ID" value="MCP3427538.1"/>
    <property type="molecule type" value="Genomic_DNA"/>
</dbReference>
<dbReference type="Gene3D" id="1.20.120.1630">
    <property type="match status" value="1"/>
</dbReference>
<dbReference type="GO" id="GO:0016740">
    <property type="term" value="F:transferase activity"/>
    <property type="evidence" value="ECO:0007669"/>
    <property type="project" value="UniProtKB-ARBA"/>
</dbReference>
<dbReference type="AlphaFoldDB" id="A0AA42BKA3"/>
<keyword evidence="3 5" id="KW-1133">Transmembrane helix</keyword>
<dbReference type="RefSeq" id="WP_254097975.1">
    <property type="nucleotide sequence ID" value="NZ_JANATA010000001.1"/>
</dbReference>
<dbReference type="PANTHER" id="PTHR12714:SF9">
    <property type="entry name" value="PROTEIN-S-ISOPRENYLCYSTEINE O-METHYLTRANSFERASE"/>
    <property type="match status" value="1"/>
</dbReference>
<evidence type="ECO:0000313" key="6">
    <source>
        <dbReference type="EMBL" id="MCP3427538.1"/>
    </source>
</evidence>
<evidence type="ECO:0000256" key="2">
    <source>
        <dbReference type="ARBA" id="ARBA00022692"/>
    </source>
</evidence>
<name>A0AA42BKA3_9ALTE</name>
<protein>
    <submittedName>
        <fullName evidence="6">Isoprenylcysteine carboxylmethyltransferase family protein</fullName>
    </submittedName>
</protein>
<keyword evidence="2 5" id="KW-0812">Transmembrane</keyword>
<feature type="transmembrane region" description="Helical" evidence="5">
    <location>
        <begin position="97"/>
        <end position="118"/>
    </location>
</feature>
<gene>
    <name evidence="6" type="ORF">NLF92_01090</name>
</gene>
<reference evidence="6" key="1">
    <citation type="submission" date="2022-07" db="EMBL/GenBank/DDBJ databases">
        <title>Characterization of the Novel Bacterium Alteromonas immobilis LMIT006 and Alteromonas gregis LMIT007.</title>
        <authorList>
            <person name="Lin X."/>
        </authorList>
    </citation>
    <scope>NUCLEOTIDE SEQUENCE</scope>
    <source>
        <strain evidence="6">LMIT007</strain>
    </source>
</reference>
<comment type="subcellular location">
    <subcellularLocation>
        <location evidence="1">Endomembrane system</location>
        <topology evidence="1">Multi-pass membrane protein</topology>
    </subcellularLocation>
</comment>
<dbReference type="PANTHER" id="PTHR12714">
    <property type="entry name" value="PROTEIN-S ISOPRENYLCYSTEINE O-METHYLTRANSFERASE"/>
    <property type="match status" value="1"/>
</dbReference>
<feature type="transmembrane region" description="Helical" evidence="5">
    <location>
        <begin position="12"/>
        <end position="34"/>
    </location>
</feature>
<dbReference type="Proteomes" id="UP001165413">
    <property type="component" value="Unassembled WGS sequence"/>
</dbReference>
<evidence type="ECO:0000256" key="3">
    <source>
        <dbReference type="ARBA" id="ARBA00022989"/>
    </source>
</evidence>
<dbReference type="InterPro" id="IPR007318">
    <property type="entry name" value="Phopholipid_MeTrfase"/>
</dbReference>
<comment type="caution">
    <text evidence="6">The sequence shown here is derived from an EMBL/GenBank/DDBJ whole genome shotgun (WGS) entry which is preliminary data.</text>
</comment>
<proteinExistence type="predicted"/>
<keyword evidence="4 5" id="KW-0472">Membrane</keyword>
<sequence>METFQDTEFQTFIAYFLAAFYSVVALFYSVMIKIRGAKQCDATLVNMGQKHSLHWWNHLVFRVFRGAIWFMCVYHVFDPSIAQTLIPLTSLQYPIVHFTGAVMMLLGFTLAIYCNFILDTAWRSGIDNHSNPGLVTRLIYARSRNPSYIGVATSQMGFFLAWPNVFSLVCLIVGLIALRIQIGLEEVFLNDMYNEEYQSYIQKVPRYF</sequence>
<dbReference type="GO" id="GO:0012505">
    <property type="term" value="C:endomembrane system"/>
    <property type="evidence" value="ECO:0007669"/>
    <property type="project" value="UniProtKB-SubCell"/>
</dbReference>
<accession>A0AA42BKA3</accession>
<evidence type="ECO:0000256" key="5">
    <source>
        <dbReference type="SAM" id="Phobius"/>
    </source>
</evidence>